<protein>
    <submittedName>
        <fullName evidence="1">VanW family protein</fullName>
    </submittedName>
</protein>
<dbReference type="Gene3D" id="3.40.50.2000">
    <property type="entry name" value="Glycogen Phosphorylase B"/>
    <property type="match status" value="1"/>
</dbReference>
<accession>A0ABS2K6A9</accession>
<reference evidence="1" key="1">
    <citation type="submission" date="2020-10" db="EMBL/GenBank/DDBJ databases">
        <title>Phylogeny of dyella-like bacteria.</title>
        <authorList>
            <person name="Fu J."/>
        </authorList>
    </citation>
    <scope>NUCLEOTIDE SEQUENCE</scope>
    <source>
        <strain evidence="1">DHOC52</strain>
    </source>
</reference>
<organism evidence="1 2">
    <name type="scientific">Dyella flava</name>
    <dbReference type="NCBI Taxonomy" id="1920170"/>
    <lineage>
        <taxon>Bacteria</taxon>
        <taxon>Pseudomonadati</taxon>
        <taxon>Pseudomonadota</taxon>
        <taxon>Gammaproteobacteria</taxon>
        <taxon>Lysobacterales</taxon>
        <taxon>Rhodanobacteraceae</taxon>
        <taxon>Dyella</taxon>
    </lineage>
</organism>
<dbReference type="InterPro" id="IPR052913">
    <property type="entry name" value="Glycopeptide_resist_protein"/>
</dbReference>
<dbReference type="InterPro" id="IPR007391">
    <property type="entry name" value="Vancomycin_resist_VanW"/>
</dbReference>
<dbReference type="Pfam" id="PF13692">
    <property type="entry name" value="Glyco_trans_1_4"/>
    <property type="match status" value="1"/>
</dbReference>
<dbReference type="SUPFAM" id="SSF53756">
    <property type="entry name" value="UDP-Glycosyltransferase/glycogen phosphorylase"/>
    <property type="match status" value="1"/>
</dbReference>
<sequence length="600" mass="67044">MGEAWEIPTRRQAAWFWIRSRWLIARRSARNLLDSDHRRWRRSPNLVDGATIAQVITPLWDDTRPDEFVLLAGKVHNLRTAVWAFNGIVVPAQGVLSFWRQLGRPLRWRGYVKGREVRGGCVIPTIAGGICQLSNAIAVCAERAGFGLVERHTHSVVGDHAGWGDATVFWNYVDLRIRAPEPWRIEVVMTERDLIVTIKAHDDRLNRTNPGDASFDYNRASAQRPRILAARGCITCNELNCFRHQPASGHTQQASAWLLDAATPEFISYLATKESPTDRIQSLPVRNVIRWLFGRSFTDLWFREPGRIAEKVHFVVAINVWRSWSLRRAARSQGKRQAVVVKSAQRLARAYARRLRPEHTHLVVDQTLLPHLYQSGVLGGRSYDVLAQALPMREIQRRLDQAAQGTVVNSDTLTDFRASDDLLEAEFRAMLRARRVITAHQEIADYWCAQGLSHVEKLPWIRPETALRELSGNDVPVIVFAASALARKGAYELASALQGLRCRLLVLGSPSDDTLLWRGIAVEHVGWHPSAWLPRADLVTLPAHVEHSPRAVLLALTAGIPVIVTPACGVPGGSGVTLVSAGDVPALRCAVQALLDRLKA</sequence>
<dbReference type="Proteomes" id="UP001430149">
    <property type="component" value="Unassembled WGS sequence"/>
</dbReference>
<dbReference type="PANTHER" id="PTHR35788:SF1">
    <property type="entry name" value="EXPORTED PROTEIN"/>
    <property type="match status" value="1"/>
</dbReference>
<dbReference type="EMBL" id="JADIKE010000037">
    <property type="protein sequence ID" value="MBM7126719.1"/>
    <property type="molecule type" value="Genomic_DNA"/>
</dbReference>
<dbReference type="Pfam" id="PF04294">
    <property type="entry name" value="VanW"/>
    <property type="match status" value="1"/>
</dbReference>
<comment type="caution">
    <text evidence="1">The sequence shown here is derived from an EMBL/GenBank/DDBJ whole genome shotgun (WGS) entry which is preliminary data.</text>
</comment>
<gene>
    <name evidence="1" type="ORF">ISP19_15170</name>
</gene>
<dbReference type="RefSeq" id="WP_204683244.1">
    <property type="nucleotide sequence ID" value="NZ_BSNR01000004.1"/>
</dbReference>
<evidence type="ECO:0000313" key="2">
    <source>
        <dbReference type="Proteomes" id="UP001430149"/>
    </source>
</evidence>
<proteinExistence type="predicted"/>
<dbReference type="PANTHER" id="PTHR35788">
    <property type="entry name" value="EXPORTED PROTEIN-RELATED"/>
    <property type="match status" value="1"/>
</dbReference>
<evidence type="ECO:0000313" key="1">
    <source>
        <dbReference type="EMBL" id="MBM7126719.1"/>
    </source>
</evidence>
<keyword evidence="2" id="KW-1185">Reference proteome</keyword>
<name>A0ABS2K6A9_9GAMM</name>